<comment type="caution">
    <text evidence="2">The sequence shown here is derived from an EMBL/GenBank/DDBJ whole genome shotgun (WGS) entry which is preliminary data.</text>
</comment>
<feature type="signal peptide" evidence="1">
    <location>
        <begin position="1"/>
        <end position="27"/>
    </location>
</feature>
<feature type="chain" id="PRO_5047414611" description="Lipoprotein" evidence="1">
    <location>
        <begin position="28"/>
        <end position="172"/>
    </location>
</feature>
<dbReference type="EMBL" id="JAVHUY010000029">
    <property type="protein sequence ID" value="MDQ7908345.1"/>
    <property type="molecule type" value="Genomic_DNA"/>
</dbReference>
<sequence length="172" mass="17608">MSRAVVRVAAVLAAASVAAATAGPARAAAEEWTRIPCTSGGIDQAVVSPDGERLTLAWHLDCAASPDVPGATFGHGLYPRKGEAVAPGQGMEPYAVTAPTLFADTATLPPGEDLGICVVTDHDVRIACVRIVREAPGRTIATPLPTGDPLVDRPVRFVPKDNEGGGTCGGCW</sequence>
<reference evidence="2 3" key="1">
    <citation type="submission" date="2023-08" db="EMBL/GenBank/DDBJ databases">
        <title>Phytohabitans sansha sp. nov., isolated from marine sediment.</title>
        <authorList>
            <person name="Zhao Y."/>
            <person name="Yi K."/>
        </authorList>
    </citation>
    <scope>NUCLEOTIDE SEQUENCE [LARGE SCALE GENOMIC DNA]</scope>
    <source>
        <strain evidence="2 3">ZYX-F-186</strain>
    </source>
</reference>
<evidence type="ECO:0000256" key="1">
    <source>
        <dbReference type="SAM" id="SignalP"/>
    </source>
</evidence>
<organism evidence="2 3">
    <name type="scientific">Phytohabitans maris</name>
    <dbReference type="NCBI Taxonomy" id="3071409"/>
    <lineage>
        <taxon>Bacteria</taxon>
        <taxon>Bacillati</taxon>
        <taxon>Actinomycetota</taxon>
        <taxon>Actinomycetes</taxon>
        <taxon>Micromonosporales</taxon>
        <taxon>Micromonosporaceae</taxon>
    </lineage>
</organism>
<keyword evidence="1" id="KW-0732">Signal</keyword>
<dbReference type="Proteomes" id="UP001230908">
    <property type="component" value="Unassembled WGS sequence"/>
</dbReference>
<evidence type="ECO:0000313" key="2">
    <source>
        <dbReference type="EMBL" id="MDQ7908345.1"/>
    </source>
</evidence>
<gene>
    <name evidence="2" type="ORF">RB614_27840</name>
</gene>
<protein>
    <recommendedName>
        <fullName evidence="4">Lipoprotein</fullName>
    </recommendedName>
</protein>
<evidence type="ECO:0008006" key="4">
    <source>
        <dbReference type="Google" id="ProtNLM"/>
    </source>
</evidence>
<dbReference type="RefSeq" id="WP_308715614.1">
    <property type="nucleotide sequence ID" value="NZ_JAVHUY010000029.1"/>
</dbReference>
<evidence type="ECO:0000313" key="3">
    <source>
        <dbReference type="Proteomes" id="UP001230908"/>
    </source>
</evidence>
<keyword evidence="3" id="KW-1185">Reference proteome</keyword>
<proteinExistence type="predicted"/>
<name>A0ABU0ZQ42_9ACTN</name>
<accession>A0ABU0ZQ42</accession>